<accession>A0AA39ZH28</accession>
<evidence type="ECO:0000313" key="3">
    <source>
        <dbReference type="EMBL" id="KAK0670929.1"/>
    </source>
</evidence>
<dbReference type="Proteomes" id="UP001174997">
    <property type="component" value="Unassembled WGS sequence"/>
</dbReference>
<keyword evidence="4" id="KW-1185">Reference proteome</keyword>
<feature type="transmembrane region" description="Helical" evidence="2">
    <location>
        <begin position="237"/>
        <end position="257"/>
    </location>
</feature>
<proteinExistence type="predicted"/>
<sequence>MSQTLQLSLHVLHPTLHDVDNAAQISRVNEVLSSRIRDTFEAGGGSWTAELRYADIDGNLSQSHFIKWIKSNAIDVPRSQPGNLLGQHITSEKPSEWFMGTDRLVVTVAEIYEKSNTEQAADLIELVPGRTAKILRYGRLVGYLASKYKKLRGLDGAQLSAEQLHRAINETSESINQMQQDLHQVLEDILGAQDDQASQVLNICNAVDLLKPALKNAETLRAYAETEKNENTKTRNWWLMGTVATVAVVSGPVGWYWGLKLALISGAPCGLFGAWKIRCRQSDANAADKVRKQADKIKEVLRNSITMLSLALYLQQIKSEGGARLTDDDKQRLVEFSDNMRDTFNVEGILDNADHPDYIKQVLKTQRDISKNDVEELLRIVRKRELSTSWLA</sequence>
<name>A0AA39ZH28_9PEZI</name>
<comment type="caution">
    <text evidence="3">The sequence shown here is derived from an EMBL/GenBank/DDBJ whole genome shotgun (WGS) entry which is preliminary data.</text>
</comment>
<dbReference type="AlphaFoldDB" id="A0AA39ZH28"/>
<organism evidence="3 4">
    <name type="scientific">Cercophora samala</name>
    <dbReference type="NCBI Taxonomy" id="330535"/>
    <lineage>
        <taxon>Eukaryota</taxon>
        <taxon>Fungi</taxon>
        <taxon>Dikarya</taxon>
        <taxon>Ascomycota</taxon>
        <taxon>Pezizomycotina</taxon>
        <taxon>Sordariomycetes</taxon>
        <taxon>Sordariomycetidae</taxon>
        <taxon>Sordariales</taxon>
        <taxon>Lasiosphaeriaceae</taxon>
        <taxon>Cercophora</taxon>
    </lineage>
</organism>
<protein>
    <submittedName>
        <fullName evidence="3">Uncharacterized protein</fullName>
    </submittedName>
</protein>
<keyword evidence="2" id="KW-1133">Transmembrane helix</keyword>
<evidence type="ECO:0000313" key="4">
    <source>
        <dbReference type="Proteomes" id="UP001174997"/>
    </source>
</evidence>
<evidence type="ECO:0000256" key="1">
    <source>
        <dbReference type="SAM" id="Coils"/>
    </source>
</evidence>
<keyword evidence="1" id="KW-0175">Coiled coil</keyword>
<gene>
    <name evidence="3" type="ORF">QBC41DRAFT_387398</name>
</gene>
<evidence type="ECO:0000256" key="2">
    <source>
        <dbReference type="SAM" id="Phobius"/>
    </source>
</evidence>
<reference evidence="3" key="1">
    <citation type="submission" date="2023-06" db="EMBL/GenBank/DDBJ databases">
        <title>Genome-scale phylogeny and comparative genomics of the fungal order Sordariales.</title>
        <authorList>
            <consortium name="Lawrence Berkeley National Laboratory"/>
            <person name="Hensen N."/>
            <person name="Bonometti L."/>
            <person name="Westerberg I."/>
            <person name="Brannstrom I.O."/>
            <person name="Guillou S."/>
            <person name="Cros-Aarteil S."/>
            <person name="Calhoun S."/>
            <person name="Haridas S."/>
            <person name="Kuo A."/>
            <person name="Mondo S."/>
            <person name="Pangilinan J."/>
            <person name="Riley R."/>
            <person name="Labutti K."/>
            <person name="Andreopoulos B."/>
            <person name="Lipzen A."/>
            <person name="Chen C."/>
            <person name="Yanf M."/>
            <person name="Daum C."/>
            <person name="Ng V."/>
            <person name="Clum A."/>
            <person name="Steindorff A."/>
            <person name="Ohm R."/>
            <person name="Martin F."/>
            <person name="Silar P."/>
            <person name="Natvig D."/>
            <person name="Lalanne C."/>
            <person name="Gautier V."/>
            <person name="Ament-Velasquez S.L."/>
            <person name="Kruys A."/>
            <person name="Hutchinson M.I."/>
            <person name="Powell A.J."/>
            <person name="Barry K."/>
            <person name="Miller A.N."/>
            <person name="Grigoriev I.V."/>
            <person name="Debuchy R."/>
            <person name="Gladieux P."/>
            <person name="Thoren M.H."/>
            <person name="Johannesson H."/>
        </authorList>
    </citation>
    <scope>NUCLEOTIDE SEQUENCE</scope>
    <source>
        <strain evidence="3">CBS 307.81</strain>
    </source>
</reference>
<keyword evidence="2" id="KW-0472">Membrane</keyword>
<feature type="coiled-coil region" evidence="1">
    <location>
        <begin position="161"/>
        <end position="195"/>
    </location>
</feature>
<keyword evidence="2" id="KW-0812">Transmembrane</keyword>
<dbReference type="EMBL" id="JAULSY010000026">
    <property type="protein sequence ID" value="KAK0670929.1"/>
    <property type="molecule type" value="Genomic_DNA"/>
</dbReference>